<feature type="repeat" description="PPR" evidence="2">
    <location>
        <begin position="391"/>
        <end position="421"/>
    </location>
</feature>
<sequence length="747" mass="82892">MKLFHSTSSLKNLSNAKICEAFSKIKESSSSGRWKDVLSHYREIRKTGVQPIDHTIFSHILKACIALSSLRLGKSIHSSLIKQGFESFSSVGNSMMDFYAKSRALGSAMSVFNCMSTKDSVSWNIILNLYYGRGSFEEGLELFVEARMVGFEPNVSTLLLIIQACRSLKAFEDGLKFHGYLIRSGLWSQISVQNSLLSLYTDVGMEYAERLFDEMYDKDVISWSVIIKGYVQSDEIMFALESFKRMLSEFGIQADGQTMVSVIKGCTNLGDLGIGKSIHGFVVSRGLISDFFVGNTLVDFYSKCRDIDSAVKAFNEMPYRNNVSWNSLLSGFVRNEKHSEALTLFNLMRISKVDVDEVTLVNLLQTCKVLGDLRQCKLIHSKVIQRCYESNELVMNSLIDAYAKCNQINHALRLFCHIKKSDTITWSTMISGFTHCGMPDEAIFMYREMRLSQENPTPVTLLNLLEACALSAEIRRSKWAHGVAIRMGLASDVVIGTAILDMYSKCGAIEASKRAFDYIPVKNIISWSAMIAAYGLNGLPNNALALLSKMEVLGLKPNSVTTLSVLSACCHGGLIEEGLSIFKDLSKKHGAELMLEHYACLVDLLARAGNLDNAMDLISSIPIGMKPTASAWGALLSACRNYENREFAANALSRILELEPTSSSGYLLASNMYAVAGSWKDASGMRWLLKERGLKVVPGYSLIYVNNKAYSFTAGDKYHPLSCMLDPVVLQLHSCMKMDMGATHLTP</sequence>
<evidence type="ECO:0000313" key="4">
    <source>
        <dbReference type="Proteomes" id="UP001634393"/>
    </source>
</evidence>
<evidence type="ECO:0008006" key="5">
    <source>
        <dbReference type="Google" id="ProtNLM"/>
    </source>
</evidence>
<evidence type="ECO:0000256" key="1">
    <source>
        <dbReference type="ARBA" id="ARBA00022737"/>
    </source>
</evidence>
<feature type="repeat" description="PPR" evidence="2">
    <location>
        <begin position="523"/>
        <end position="557"/>
    </location>
</feature>
<dbReference type="Pfam" id="PF13041">
    <property type="entry name" value="PPR_2"/>
    <property type="match status" value="2"/>
</dbReference>
<dbReference type="InterPro" id="IPR046848">
    <property type="entry name" value="E_motif"/>
</dbReference>
<evidence type="ECO:0000256" key="2">
    <source>
        <dbReference type="PROSITE-ProRule" id="PRU00708"/>
    </source>
</evidence>
<accession>A0ABD3TDI8</accession>
<keyword evidence="1" id="KW-0677">Repeat</keyword>
<reference evidence="3 4" key="1">
    <citation type="submission" date="2024-12" db="EMBL/GenBank/DDBJ databases">
        <title>The unique morphological basis and parallel evolutionary history of personate flowers in Penstemon.</title>
        <authorList>
            <person name="Depatie T.H."/>
            <person name="Wessinger C.A."/>
        </authorList>
    </citation>
    <scope>NUCLEOTIDE SEQUENCE [LARGE SCALE GENOMIC DNA]</scope>
    <source>
        <strain evidence="3">WTNN_2</strain>
        <tissue evidence="3">Leaf</tissue>
    </source>
</reference>
<dbReference type="PANTHER" id="PTHR47926:SF452">
    <property type="entry name" value="PENTATRICOPEPTIDE REPEAT-CONTAINING PROTEIN"/>
    <property type="match status" value="1"/>
</dbReference>
<dbReference type="FunFam" id="1.25.40.10:FF:001079">
    <property type="entry name" value="Pentatricopeptide repeat-containing protein At2g17210"/>
    <property type="match status" value="1"/>
</dbReference>
<dbReference type="AlphaFoldDB" id="A0ABD3TDI8"/>
<dbReference type="Gene3D" id="1.25.40.10">
    <property type="entry name" value="Tetratricopeptide repeat domain"/>
    <property type="match status" value="5"/>
</dbReference>
<dbReference type="GO" id="GO:0016070">
    <property type="term" value="P:RNA metabolic process"/>
    <property type="evidence" value="ECO:0007669"/>
    <property type="project" value="UniProtKB-ARBA"/>
</dbReference>
<dbReference type="InterPro" id="IPR002885">
    <property type="entry name" value="PPR_rpt"/>
</dbReference>
<dbReference type="InterPro" id="IPR046960">
    <property type="entry name" value="PPR_At4g14850-like_plant"/>
</dbReference>
<proteinExistence type="predicted"/>
<dbReference type="NCBIfam" id="TIGR00756">
    <property type="entry name" value="PPR"/>
    <property type="match status" value="4"/>
</dbReference>
<dbReference type="InterPro" id="IPR011990">
    <property type="entry name" value="TPR-like_helical_dom_sf"/>
</dbReference>
<feature type="repeat" description="PPR" evidence="2">
    <location>
        <begin position="422"/>
        <end position="456"/>
    </location>
</feature>
<keyword evidence="4" id="KW-1185">Reference proteome</keyword>
<dbReference type="PANTHER" id="PTHR47926">
    <property type="entry name" value="PENTATRICOPEPTIDE REPEAT-CONTAINING PROTEIN"/>
    <property type="match status" value="1"/>
</dbReference>
<dbReference type="Pfam" id="PF20431">
    <property type="entry name" value="E_motif"/>
    <property type="match status" value="1"/>
</dbReference>
<comment type="caution">
    <text evidence="3">The sequence shown here is derived from an EMBL/GenBank/DDBJ whole genome shotgun (WGS) entry which is preliminary data.</text>
</comment>
<dbReference type="PROSITE" id="PS51375">
    <property type="entry name" value="PPR"/>
    <property type="match status" value="5"/>
</dbReference>
<name>A0ABD3TDI8_9LAMI</name>
<feature type="repeat" description="PPR" evidence="2">
    <location>
        <begin position="119"/>
        <end position="153"/>
    </location>
</feature>
<evidence type="ECO:0000313" key="3">
    <source>
        <dbReference type="EMBL" id="KAL3835056.1"/>
    </source>
</evidence>
<dbReference type="Proteomes" id="UP001634393">
    <property type="component" value="Unassembled WGS sequence"/>
</dbReference>
<dbReference type="Pfam" id="PF01535">
    <property type="entry name" value="PPR"/>
    <property type="match status" value="6"/>
</dbReference>
<dbReference type="FunFam" id="1.25.40.10:FF:000344">
    <property type="entry name" value="Pentatricopeptide repeat-containing protein"/>
    <property type="match status" value="1"/>
</dbReference>
<organism evidence="3 4">
    <name type="scientific">Penstemon smallii</name>
    <dbReference type="NCBI Taxonomy" id="265156"/>
    <lineage>
        <taxon>Eukaryota</taxon>
        <taxon>Viridiplantae</taxon>
        <taxon>Streptophyta</taxon>
        <taxon>Embryophyta</taxon>
        <taxon>Tracheophyta</taxon>
        <taxon>Spermatophyta</taxon>
        <taxon>Magnoliopsida</taxon>
        <taxon>eudicotyledons</taxon>
        <taxon>Gunneridae</taxon>
        <taxon>Pentapetalae</taxon>
        <taxon>asterids</taxon>
        <taxon>lamiids</taxon>
        <taxon>Lamiales</taxon>
        <taxon>Plantaginaceae</taxon>
        <taxon>Cheloneae</taxon>
        <taxon>Penstemon</taxon>
    </lineage>
</organism>
<gene>
    <name evidence="3" type="ORF">ACJIZ3_009792</name>
</gene>
<dbReference type="EMBL" id="JBJXBP010000004">
    <property type="protein sequence ID" value="KAL3835056.1"/>
    <property type="molecule type" value="Genomic_DNA"/>
</dbReference>
<feature type="repeat" description="PPR" evidence="2">
    <location>
        <begin position="321"/>
        <end position="355"/>
    </location>
</feature>
<protein>
    <recommendedName>
        <fullName evidence="5">Pentatricopeptide repeat-containing protein</fullName>
    </recommendedName>
</protein>